<reference evidence="1" key="1">
    <citation type="submission" date="2023-03" db="EMBL/GenBank/DDBJ databases">
        <authorList>
            <person name="Steffen K."/>
            <person name="Cardenas P."/>
        </authorList>
    </citation>
    <scope>NUCLEOTIDE SEQUENCE</scope>
</reference>
<dbReference type="EMBL" id="CASHTH010002236">
    <property type="protein sequence ID" value="CAI8026804.1"/>
    <property type="molecule type" value="Genomic_DNA"/>
</dbReference>
<dbReference type="Proteomes" id="UP001174909">
    <property type="component" value="Unassembled WGS sequence"/>
</dbReference>
<evidence type="ECO:0000313" key="1">
    <source>
        <dbReference type="EMBL" id="CAI8026804.1"/>
    </source>
</evidence>
<keyword evidence="2" id="KW-1185">Reference proteome</keyword>
<name>A0AA35SBT9_GEOBA</name>
<organism evidence="1 2">
    <name type="scientific">Geodia barretti</name>
    <name type="common">Barrett's horny sponge</name>
    <dbReference type="NCBI Taxonomy" id="519541"/>
    <lineage>
        <taxon>Eukaryota</taxon>
        <taxon>Metazoa</taxon>
        <taxon>Porifera</taxon>
        <taxon>Demospongiae</taxon>
        <taxon>Heteroscleromorpha</taxon>
        <taxon>Tetractinellida</taxon>
        <taxon>Astrophorina</taxon>
        <taxon>Geodiidae</taxon>
        <taxon>Geodia</taxon>
    </lineage>
</organism>
<comment type="caution">
    <text evidence="1">The sequence shown here is derived from an EMBL/GenBank/DDBJ whole genome shotgun (WGS) entry which is preliminary data.</text>
</comment>
<accession>A0AA35SBT9</accession>
<gene>
    <name evidence="1" type="ORF">GBAR_LOCUS15358</name>
</gene>
<sequence>MGLLETTRFPSSPEPITSQFFRQWINDAGLFEGIHDRKISVLGFCAVMQSHL</sequence>
<feature type="non-terminal residue" evidence="1">
    <location>
        <position position="1"/>
    </location>
</feature>
<protein>
    <submittedName>
        <fullName evidence="1">Importin-7</fullName>
    </submittedName>
</protein>
<evidence type="ECO:0000313" key="2">
    <source>
        <dbReference type="Proteomes" id="UP001174909"/>
    </source>
</evidence>
<proteinExistence type="predicted"/>
<dbReference type="AlphaFoldDB" id="A0AA35SBT9"/>